<dbReference type="Proteomes" id="UP000637643">
    <property type="component" value="Unassembled WGS sequence"/>
</dbReference>
<proteinExistence type="predicted"/>
<dbReference type="InterPro" id="IPR029501">
    <property type="entry name" value="EndoU_bac"/>
</dbReference>
<feature type="domain" description="Bacterial EndoU nuclease" evidence="2">
    <location>
        <begin position="582"/>
        <end position="704"/>
    </location>
</feature>
<dbReference type="Pfam" id="PF14436">
    <property type="entry name" value="EndoU_bacteria"/>
    <property type="match status" value="1"/>
</dbReference>
<evidence type="ECO:0000259" key="2">
    <source>
        <dbReference type="Pfam" id="PF14436"/>
    </source>
</evidence>
<evidence type="ECO:0000256" key="1">
    <source>
        <dbReference type="SAM" id="MobiDB-lite"/>
    </source>
</evidence>
<sequence>MQQKVELNRLLELEQGVKRLNRTLEEQVTGMHKAVSEQVRSAQSAYPESSDVRSPAQELEQLLRETRDLAASISSRLYQKETTLRWAVGQYQSTEKQARNLIKAPPSFTWKQTSTLFSKWLQTARDRAAGGLQDLLRSTPTLFEMIKDLLWNVRDASLDKRLQPFVDEAKIASLLEQRDHGSPEEQQEAREQLARIAEALDEIGRSQVAYGIYEKYGNVEYMELAGLHAEQQRQLLQELGVDPGLYRNVDLRSQYKGSPLSACTYNPLQKDRSAVPANEELRLVIALGLVNDKYREWAKTHYEDIEQAVKRAEVQRELERQMAEWQRLNEPPTTLPDGTPITAENKRNDTTRAYYKEKVMDGEYRKLLGYNDWLEETYGMTEWRNTMDQTDKVINAFVGGFVESTVMAVVDTVQFAFEFAMEPDKMSQEMMDKANYIYNNPDVIVEAAKTMYKNFEEGTPEEQAKMLGEAASILVPGVQIAKARILGKVADSVLDPLWDAAKNFNIPEIRNPFKNQMILDTPGIPGSLNPNQVWKVEGNGRGGTGEGREMPDDPPPSIDPPEGRGNASPIVSVVSKLGPEVEKKILEGQRITDSNKLIGGHSPNINNANPKYAVQEIRVNPDGTRSVKFTTQFPDGNLSKIKTSTLYPESWSDAGIINSINIVGDSPVVGIRSSEGLTLHRGTINGVEIEVIKHGNDIISGFPVGGKPTTNFDPLP</sequence>
<feature type="region of interest" description="Disordered" evidence="1">
    <location>
        <begin position="529"/>
        <end position="569"/>
    </location>
</feature>
<comment type="caution">
    <text evidence="3">The sequence shown here is derived from an EMBL/GenBank/DDBJ whole genome shotgun (WGS) entry which is preliminary data.</text>
</comment>
<dbReference type="RefSeq" id="WP_229696217.1">
    <property type="nucleotide sequence ID" value="NZ_BMKR01000015.1"/>
</dbReference>
<dbReference type="GO" id="GO:0004519">
    <property type="term" value="F:endonuclease activity"/>
    <property type="evidence" value="ECO:0007669"/>
    <property type="project" value="InterPro"/>
</dbReference>
<evidence type="ECO:0000313" key="4">
    <source>
        <dbReference type="Proteomes" id="UP000637643"/>
    </source>
</evidence>
<organism evidence="3 4">
    <name type="scientific">Paenibacillus albidus</name>
    <dbReference type="NCBI Taxonomy" id="2041023"/>
    <lineage>
        <taxon>Bacteria</taxon>
        <taxon>Bacillati</taxon>
        <taxon>Bacillota</taxon>
        <taxon>Bacilli</taxon>
        <taxon>Bacillales</taxon>
        <taxon>Paenibacillaceae</taxon>
        <taxon>Paenibacillus</taxon>
    </lineage>
</organism>
<dbReference type="EMBL" id="BMKR01000015">
    <property type="protein sequence ID" value="GGF88128.1"/>
    <property type="molecule type" value="Genomic_DNA"/>
</dbReference>
<protein>
    <recommendedName>
        <fullName evidence="2">Bacterial EndoU nuclease domain-containing protein</fullName>
    </recommendedName>
</protein>
<reference evidence="3" key="2">
    <citation type="submission" date="2020-09" db="EMBL/GenBank/DDBJ databases">
        <authorList>
            <person name="Sun Q."/>
            <person name="Zhou Y."/>
        </authorList>
    </citation>
    <scope>NUCLEOTIDE SEQUENCE</scope>
    <source>
        <strain evidence="3">CGMCC 1.16134</strain>
    </source>
</reference>
<accession>A0A917FLT6</accession>
<name>A0A917FLT6_9BACL</name>
<keyword evidence="4" id="KW-1185">Reference proteome</keyword>
<dbReference type="AlphaFoldDB" id="A0A917FLT6"/>
<evidence type="ECO:0000313" key="3">
    <source>
        <dbReference type="EMBL" id="GGF88128.1"/>
    </source>
</evidence>
<gene>
    <name evidence="3" type="ORF">GCM10010912_36740</name>
</gene>
<reference evidence="3" key="1">
    <citation type="journal article" date="2014" name="Int. J. Syst. Evol. Microbiol.">
        <title>Complete genome sequence of Corynebacterium casei LMG S-19264T (=DSM 44701T), isolated from a smear-ripened cheese.</title>
        <authorList>
            <consortium name="US DOE Joint Genome Institute (JGI-PGF)"/>
            <person name="Walter F."/>
            <person name="Albersmeier A."/>
            <person name="Kalinowski J."/>
            <person name="Ruckert C."/>
        </authorList>
    </citation>
    <scope>NUCLEOTIDE SEQUENCE</scope>
    <source>
        <strain evidence="3">CGMCC 1.16134</strain>
    </source>
</reference>